<dbReference type="Gene3D" id="3.40.50.300">
    <property type="entry name" value="P-loop containing nucleotide triphosphate hydrolases"/>
    <property type="match status" value="1"/>
</dbReference>
<dbReference type="EC" id="2.7.1.12" evidence="3 9"/>
<evidence type="ECO:0000313" key="11">
    <source>
        <dbReference type="Proteomes" id="UP000245884"/>
    </source>
</evidence>
<comment type="catalytic activity">
    <reaction evidence="8 9">
        <text>D-gluconate + ATP = 6-phospho-D-gluconate + ADP + H(+)</text>
        <dbReference type="Rhea" id="RHEA:19433"/>
        <dbReference type="ChEBI" id="CHEBI:15378"/>
        <dbReference type="ChEBI" id="CHEBI:18391"/>
        <dbReference type="ChEBI" id="CHEBI:30616"/>
        <dbReference type="ChEBI" id="CHEBI:58759"/>
        <dbReference type="ChEBI" id="CHEBI:456216"/>
        <dbReference type="EC" id="2.7.1.12"/>
    </reaction>
</comment>
<keyword evidence="11" id="KW-1185">Reference proteome</keyword>
<dbReference type="CDD" id="cd02021">
    <property type="entry name" value="GntK"/>
    <property type="match status" value="1"/>
</dbReference>
<dbReference type="PANTHER" id="PTHR43442:SF3">
    <property type="entry name" value="GLUCONOKINASE-RELATED"/>
    <property type="match status" value="1"/>
</dbReference>
<dbReference type="Pfam" id="PF13671">
    <property type="entry name" value="AAA_33"/>
    <property type="match status" value="1"/>
</dbReference>
<evidence type="ECO:0000256" key="2">
    <source>
        <dbReference type="ARBA" id="ARBA00008420"/>
    </source>
</evidence>
<dbReference type="EMBL" id="KZ819669">
    <property type="protein sequence ID" value="PWN27205.1"/>
    <property type="molecule type" value="Genomic_DNA"/>
</dbReference>
<dbReference type="STRING" id="1569628.A0A316UVP9"/>
<dbReference type="SUPFAM" id="SSF52540">
    <property type="entry name" value="P-loop containing nucleoside triphosphate hydrolases"/>
    <property type="match status" value="1"/>
</dbReference>
<dbReference type="OrthoDB" id="275177at2759"/>
<comment type="pathway">
    <text evidence="1 9">Carbohydrate acid metabolism; D-gluconate degradation.</text>
</comment>
<keyword evidence="4 9" id="KW-0808">Transferase</keyword>
<comment type="similarity">
    <text evidence="2 9">Belongs to the gluconokinase GntK/GntV family.</text>
</comment>
<dbReference type="AlphaFoldDB" id="A0A316UVP9"/>
<dbReference type="InterPro" id="IPR027417">
    <property type="entry name" value="P-loop_NTPase"/>
</dbReference>
<keyword evidence="7 9" id="KW-0067">ATP-binding</keyword>
<evidence type="ECO:0000256" key="7">
    <source>
        <dbReference type="ARBA" id="ARBA00022840"/>
    </source>
</evidence>
<dbReference type="GO" id="GO:0005975">
    <property type="term" value="P:carbohydrate metabolic process"/>
    <property type="evidence" value="ECO:0007669"/>
    <property type="project" value="InterPro"/>
</dbReference>
<keyword evidence="6 9" id="KW-0418">Kinase</keyword>
<dbReference type="GeneID" id="37029610"/>
<dbReference type="UniPathway" id="UPA00792"/>
<gene>
    <name evidence="10" type="ORF">BDZ90DRAFT_253222</name>
</gene>
<evidence type="ECO:0000256" key="8">
    <source>
        <dbReference type="ARBA" id="ARBA00048090"/>
    </source>
</evidence>
<dbReference type="GO" id="GO:0005524">
    <property type="term" value="F:ATP binding"/>
    <property type="evidence" value="ECO:0007669"/>
    <property type="project" value="UniProtKB-KW"/>
</dbReference>
<evidence type="ECO:0000256" key="1">
    <source>
        <dbReference type="ARBA" id="ARBA00004875"/>
    </source>
</evidence>
<dbReference type="GO" id="GO:0005737">
    <property type="term" value="C:cytoplasm"/>
    <property type="evidence" value="ECO:0007669"/>
    <property type="project" value="TreeGrafter"/>
</dbReference>
<keyword evidence="5 9" id="KW-0547">Nucleotide-binding</keyword>
<reference evidence="10 11" key="1">
    <citation type="journal article" date="2018" name="Mol. Biol. Evol.">
        <title>Broad Genomic Sampling Reveals a Smut Pathogenic Ancestry of the Fungal Clade Ustilaginomycotina.</title>
        <authorList>
            <person name="Kijpornyongpan T."/>
            <person name="Mondo S.J."/>
            <person name="Barry K."/>
            <person name="Sandor L."/>
            <person name="Lee J."/>
            <person name="Lipzen A."/>
            <person name="Pangilinan J."/>
            <person name="LaButti K."/>
            <person name="Hainaut M."/>
            <person name="Henrissat B."/>
            <person name="Grigoriev I.V."/>
            <person name="Spatafora J.W."/>
            <person name="Aime M.C."/>
        </authorList>
    </citation>
    <scope>NUCLEOTIDE SEQUENCE [LARGE SCALE GENOMIC DNA]</scope>
    <source>
        <strain evidence="10 11">MCA 5214</strain>
    </source>
</reference>
<evidence type="ECO:0000313" key="10">
    <source>
        <dbReference type="EMBL" id="PWN27205.1"/>
    </source>
</evidence>
<accession>A0A316UVP9</accession>
<evidence type="ECO:0000256" key="3">
    <source>
        <dbReference type="ARBA" id="ARBA00012054"/>
    </source>
</evidence>
<evidence type="ECO:0000256" key="4">
    <source>
        <dbReference type="ARBA" id="ARBA00022679"/>
    </source>
</evidence>
<organism evidence="10 11">
    <name type="scientific">Jaminaea rosea</name>
    <dbReference type="NCBI Taxonomy" id="1569628"/>
    <lineage>
        <taxon>Eukaryota</taxon>
        <taxon>Fungi</taxon>
        <taxon>Dikarya</taxon>
        <taxon>Basidiomycota</taxon>
        <taxon>Ustilaginomycotina</taxon>
        <taxon>Exobasidiomycetes</taxon>
        <taxon>Microstromatales</taxon>
        <taxon>Microstromatales incertae sedis</taxon>
        <taxon>Jaminaea</taxon>
    </lineage>
</organism>
<evidence type="ECO:0000256" key="5">
    <source>
        <dbReference type="ARBA" id="ARBA00022741"/>
    </source>
</evidence>
<dbReference type="Proteomes" id="UP000245884">
    <property type="component" value="Unassembled WGS sequence"/>
</dbReference>
<dbReference type="InterPro" id="IPR006001">
    <property type="entry name" value="Therm_gnt_kin"/>
</dbReference>
<dbReference type="RefSeq" id="XP_025361817.1">
    <property type="nucleotide sequence ID" value="XM_025507787.1"/>
</dbReference>
<name>A0A316UVP9_9BASI</name>
<proteinExistence type="inferred from homology"/>
<sequence>MISDAAPATLIIVMGTSGSGKSTLGASLSSALGIPFIDGDDLHPPANVAKMASGHPLNDNDREPWLKRIRETAIETLLGDGASPSQHRPPAMIIACSSLKRSYRDLLRGSHSTLSPTSPPLPASGLRTLHLYVDVSPTELLRRMHERKGHFMKEEMLKSQLETLEKPVEGSEEGVIVVQDGGREEVESRAAMRLRKELGLVKS</sequence>
<evidence type="ECO:0000256" key="9">
    <source>
        <dbReference type="RuleBase" id="RU363066"/>
    </source>
</evidence>
<dbReference type="NCBIfam" id="TIGR01313">
    <property type="entry name" value="therm_gnt_kin"/>
    <property type="match status" value="1"/>
</dbReference>
<evidence type="ECO:0000256" key="6">
    <source>
        <dbReference type="ARBA" id="ARBA00022777"/>
    </source>
</evidence>
<protein>
    <recommendedName>
        <fullName evidence="3 9">Gluconokinase</fullName>
        <ecNumber evidence="3 9">2.7.1.12</ecNumber>
    </recommendedName>
</protein>
<dbReference type="GO" id="GO:0046316">
    <property type="term" value="F:gluconokinase activity"/>
    <property type="evidence" value="ECO:0007669"/>
    <property type="project" value="UniProtKB-EC"/>
</dbReference>
<dbReference type="PANTHER" id="PTHR43442">
    <property type="entry name" value="GLUCONOKINASE-RELATED"/>
    <property type="match status" value="1"/>
</dbReference>